<evidence type="ECO:0000256" key="1">
    <source>
        <dbReference type="SAM" id="MobiDB-lite"/>
    </source>
</evidence>
<keyword evidence="3" id="KW-1185">Reference proteome</keyword>
<dbReference type="Proteomes" id="UP000789570">
    <property type="component" value="Unassembled WGS sequence"/>
</dbReference>
<reference evidence="2" key="1">
    <citation type="submission" date="2021-06" db="EMBL/GenBank/DDBJ databases">
        <authorList>
            <person name="Kallberg Y."/>
            <person name="Tangrot J."/>
            <person name="Rosling A."/>
        </authorList>
    </citation>
    <scope>NUCLEOTIDE SEQUENCE</scope>
    <source>
        <strain evidence="2">UK204</strain>
    </source>
</reference>
<comment type="caution">
    <text evidence="2">The sequence shown here is derived from an EMBL/GenBank/DDBJ whole genome shotgun (WGS) entry which is preliminary data.</text>
</comment>
<evidence type="ECO:0000313" key="3">
    <source>
        <dbReference type="Proteomes" id="UP000789570"/>
    </source>
</evidence>
<feature type="region of interest" description="Disordered" evidence="1">
    <location>
        <begin position="88"/>
        <end position="127"/>
    </location>
</feature>
<protein>
    <submittedName>
        <fullName evidence="2">14974_t:CDS:1</fullName>
    </submittedName>
</protein>
<dbReference type="OrthoDB" id="2475899at2759"/>
<gene>
    <name evidence="2" type="ORF">FCALED_LOCUS3734</name>
</gene>
<organism evidence="2 3">
    <name type="scientific">Funneliformis caledonium</name>
    <dbReference type="NCBI Taxonomy" id="1117310"/>
    <lineage>
        <taxon>Eukaryota</taxon>
        <taxon>Fungi</taxon>
        <taxon>Fungi incertae sedis</taxon>
        <taxon>Mucoromycota</taxon>
        <taxon>Glomeromycotina</taxon>
        <taxon>Glomeromycetes</taxon>
        <taxon>Glomerales</taxon>
        <taxon>Glomeraceae</taxon>
        <taxon>Funneliformis</taxon>
    </lineage>
</organism>
<dbReference type="EMBL" id="CAJVPQ010000673">
    <property type="protein sequence ID" value="CAG8501599.1"/>
    <property type="molecule type" value="Genomic_DNA"/>
</dbReference>
<dbReference type="AlphaFoldDB" id="A0A9N9F0T5"/>
<sequence>MSRPRTYQGHRVRSQLGFTSILERSYQGDIKEVVITHKERLYCFISELVKCIFVKHDTKVVVLGSDINVDDTESSDLPRTNYQSLLSSQQNTIGSGQPRIENDEGRLKHERFRYPTPKEREKLRKWT</sequence>
<feature type="compositionally biased region" description="Basic and acidic residues" evidence="1">
    <location>
        <begin position="100"/>
        <end position="127"/>
    </location>
</feature>
<name>A0A9N9F0T5_9GLOM</name>
<evidence type="ECO:0000313" key="2">
    <source>
        <dbReference type="EMBL" id="CAG8501599.1"/>
    </source>
</evidence>
<accession>A0A9N9F0T5</accession>
<proteinExistence type="predicted"/>